<proteinExistence type="predicted"/>
<evidence type="ECO:0000313" key="4">
    <source>
        <dbReference type="Proteomes" id="UP000310200"/>
    </source>
</evidence>
<evidence type="ECO:0008006" key="5">
    <source>
        <dbReference type="Google" id="ProtNLM"/>
    </source>
</evidence>
<keyword evidence="1" id="KW-0472">Membrane</keyword>
<feature type="signal peptide" evidence="2">
    <location>
        <begin position="1"/>
        <end position="25"/>
    </location>
</feature>
<keyword evidence="1" id="KW-0812">Transmembrane</keyword>
<evidence type="ECO:0000256" key="1">
    <source>
        <dbReference type="SAM" id="Phobius"/>
    </source>
</evidence>
<dbReference type="InterPro" id="IPR031734">
    <property type="entry name" value="MBF2"/>
</dbReference>
<dbReference type="Proteomes" id="UP000310200">
    <property type="component" value="Unassembled WGS sequence"/>
</dbReference>
<keyword evidence="1" id="KW-1133">Transmembrane helix</keyword>
<sequence length="265" mass="29270">MSAYKYIAGSAFLVTVLLTVNTVLANGSNNSYAPANESYRSSLIVGSRVPGDRLALLQRIEKNPSSGNIQVIEKTFDVSRWGRITLLEALDQTPYGAYVSILRGGLGHNYVTLKFQSQRGQSINAVFECEMSAYNYIAGLAFLVTVLLTINIVSANGSIDSYAPAYQASNNLIVGSRVPGDRLVHLERIVKNSSWGKVQVIERTFDVSRWGRITLIEALDQTPYGAYVSILEGGLGHNYVTMKFQSQKDHSVKFLFQLFARPNYP</sequence>
<name>A0A4S2JJ98_9HYME</name>
<dbReference type="EMBL" id="QBLH01003688">
    <property type="protein sequence ID" value="TGZ36195.1"/>
    <property type="molecule type" value="Genomic_DNA"/>
</dbReference>
<reference evidence="3 4" key="1">
    <citation type="journal article" date="2019" name="Philos. Trans. R. Soc. Lond., B, Biol. Sci.">
        <title>Ant behaviour and brain gene expression of defending hosts depend on the ecological success of the intruding social parasite.</title>
        <authorList>
            <person name="Kaur R."/>
            <person name="Stoldt M."/>
            <person name="Jongepier E."/>
            <person name="Feldmeyer B."/>
            <person name="Menzel F."/>
            <person name="Bornberg-Bauer E."/>
            <person name="Foitzik S."/>
        </authorList>
    </citation>
    <scope>NUCLEOTIDE SEQUENCE [LARGE SCALE GENOMIC DNA]</scope>
    <source>
        <tissue evidence="3">Whole body</tissue>
    </source>
</reference>
<dbReference type="Pfam" id="PF15868">
    <property type="entry name" value="MBF2"/>
    <property type="match status" value="2"/>
</dbReference>
<dbReference type="PANTHER" id="PTHR37685:SF1">
    <property type="entry name" value="GEO11136P1-RELATED"/>
    <property type="match status" value="1"/>
</dbReference>
<accession>A0A4S2JJ98</accession>
<evidence type="ECO:0000256" key="2">
    <source>
        <dbReference type="SAM" id="SignalP"/>
    </source>
</evidence>
<evidence type="ECO:0000313" key="3">
    <source>
        <dbReference type="EMBL" id="TGZ36195.1"/>
    </source>
</evidence>
<keyword evidence="4" id="KW-1185">Reference proteome</keyword>
<organism evidence="3 4">
    <name type="scientific">Temnothorax longispinosus</name>
    <dbReference type="NCBI Taxonomy" id="300112"/>
    <lineage>
        <taxon>Eukaryota</taxon>
        <taxon>Metazoa</taxon>
        <taxon>Ecdysozoa</taxon>
        <taxon>Arthropoda</taxon>
        <taxon>Hexapoda</taxon>
        <taxon>Insecta</taxon>
        <taxon>Pterygota</taxon>
        <taxon>Neoptera</taxon>
        <taxon>Endopterygota</taxon>
        <taxon>Hymenoptera</taxon>
        <taxon>Apocrita</taxon>
        <taxon>Aculeata</taxon>
        <taxon>Formicoidea</taxon>
        <taxon>Formicidae</taxon>
        <taxon>Myrmicinae</taxon>
        <taxon>Temnothorax</taxon>
    </lineage>
</organism>
<protein>
    <recommendedName>
        <fullName evidence="5">Salivary secreted peptide</fullName>
    </recommendedName>
</protein>
<comment type="caution">
    <text evidence="3">The sequence shown here is derived from an EMBL/GenBank/DDBJ whole genome shotgun (WGS) entry which is preliminary data.</text>
</comment>
<dbReference type="AlphaFoldDB" id="A0A4S2JJ98"/>
<dbReference type="PANTHER" id="PTHR37685">
    <property type="entry name" value="GEO11136P1-RELATED"/>
    <property type="match status" value="1"/>
</dbReference>
<feature type="transmembrane region" description="Helical" evidence="1">
    <location>
        <begin position="133"/>
        <end position="153"/>
    </location>
</feature>
<feature type="chain" id="PRO_5020986792" description="Salivary secreted peptide" evidence="2">
    <location>
        <begin position="26"/>
        <end position="265"/>
    </location>
</feature>
<gene>
    <name evidence="3" type="ORF">DBV15_07269</name>
</gene>
<keyword evidence="2" id="KW-0732">Signal</keyword>